<evidence type="ECO:0000256" key="4">
    <source>
        <dbReference type="ARBA" id="ARBA00022989"/>
    </source>
</evidence>
<dbReference type="EMBL" id="MTEJ01000245">
    <property type="protein sequence ID" value="OQX06432.1"/>
    <property type="molecule type" value="Genomic_DNA"/>
</dbReference>
<dbReference type="GO" id="GO:0005886">
    <property type="term" value="C:plasma membrane"/>
    <property type="evidence" value="ECO:0007669"/>
    <property type="project" value="UniProtKB-SubCell"/>
</dbReference>
<dbReference type="PANTHER" id="PTHR39087:SF2">
    <property type="entry name" value="UPF0104 MEMBRANE PROTEIN MJ1595"/>
    <property type="match status" value="1"/>
</dbReference>
<protein>
    <recommendedName>
        <fullName evidence="9">Lysylphosphatidylglycerol synthetase</fullName>
    </recommendedName>
</protein>
<keyword evidence="5 6" id="KW-0472">Membrane</keyword>
<feature type="transmembrane region" description="Helical" evidence="6">
    <location>
        <begin position="14"/>
        <end position="36"/>
    </location>
</feature>
<feature type="transmembrane region" description="Helical" evidence="6">
    <location>
        <begin position="156"/>
        <end position="174"/>
    </location>
</feature>
<evidence type="ECO:0000313" key="7">
    <source>
        <dbReference type="EMBL" id="OQX06432.1"/>
    </source>
</evidence>
<dbReference type="Proteomes" id="UP000192491">
    <property type="component" value="Unassembled WGS sequence"/>
</dbReference>
<reference evidence="7 8" key="1">
    <citation type="submission" date="2017-01" db="EMBL/GenBank/DDBJ databases">
        <title>Novel large sulfur bacteria in the metagenomes of groundwater-fed chemosynthetic microbial mats in the Lake Huron basin.</title>
        <authorList>
            <person name="Sharrar A.M."/>
            <person name="Flood B.E."/>
            <person name="Bailey J.V."/>
            <person name="Jones D.S."/>
            <person name="Biddanda B."/>
            <person name="Ruberg S.A."/>
            <person name="Marcus D.N."/>
            <person name="Dick G.J."/>
        </authorList>
    </citation>
    <scope>NUCLEOTIDE SEQUENCE [LARGE SCALE GENOMIC DNA]</scope>
    <source>
        <strain evidence="7">A8</strain>
    </source>
</reference>
<dbReference type="Pfam" id="PF03706">
    <property type="entry name" value="LPG_synthase_TM"/>
    <property type="match status" value="1"/>
</dbReference>
<feature type="transmembrane region" description="Helical" evidence="6">
    <location>
        <begin position="287"/>
        <end position="307"/>
    </location>
</feature>
<dbReference type="InterPro" id="IPR022791">
    <property type="entry name" value="L-PG_synthase/AglD"/>
</dbReference>
<gene>
    <name evidence="7" type="ORF">BWK73_30885</name>
</gene>
<evidence type="ECO:0000313" key="8">
    <source>
        <dbReference type="Proteomes" id="UP000192491"/>
    </source>
</evidence>
<proteinExistence type="predicted"/>
<organism evidence="7 8">
    <name type="scientific">Thiothrix lacustris</name>
    <dbReference type="NCBI Taxonomy" id="525917"/>
    <lineage>
        <taxon>Bacteria</taxon>
        <taxon>Pseudomonadati</taxon>
        <taxon>Pseudomonadota</taxon>
        <taxon>Gammaproteobacteria</taxon>
        <taxon>Thiotrichales</taxon>
        <taxon>Thiotrichaceae</taxon>
        <taxon>Thiothrix</taxon>
    </lineage>
</organism>
<comment type="caution">
    <text evidence="7">The sequence shown here is derived from an EMBL/GenBank/DDBJ whole genome shotgun (WGS) entry which is preliminary data.</text>
</comment>
<feature type="transmembrane region" description="Helical" evidence="6">
    <location>
        <begin position="133"/>
        <end position="150"/>
    </location>
</feature>
<comment type="subcellular location">
    <subcellularLocation>
        <location evidence="1">Cell membrane</location>
        <topology evidence="1">Multi-pass membrane protein</topology>
    </subcellularLocation>
</comment>
<keyword evidence="2" id="KW-1003">Cell membrane</keyword>
<evidence type="ECO:0000256" key="1">
    <source>
        <dbReference type="ARBA" id="ARBA00004651"/>
    </source>
</evidence>
<evidence type="ECO:0000256" key="6">
    <source>
        <dbReference type="SAM" id="Phobius"/>
    </source>
</evidence>
<dbReference type="AlphaFoldDB" id="A0A1Y1QIQ8"/>
<keyword evidence="3 6" id="KW-0812">Transmembrane</keyword>
<evidence type="ECO:0000256" key="2">
    <source>
        <dbReference type="ARBA" id="ARBA00022475"/>
    </source>
</evidence>
<evidence type="ECO:0000256" key="5">
    <source>
        <dbReference type="ARBA" id="ARBA00023136"/>
    </source>
</evidence>
<accession>A0A1Y1QIQ8</accession>
<evidence type="ECO:0000256" key="3">
    <source>
        <dbReference type="ARBA" id="ARBA00022692"/>
    </source>
</evidence>
<name>A0A1Y1QIQ8_9GAMM</name>
<keyword evidence="4 6" id="KW-1133">Transmembrane helix</keyword>
<feature type="transmembrane region" description="Helical" evidence="6">
    <location>
        <begin position="48"/>
        <end position="66"/>
    </location>
</feature>
<dbReference type="PANTHER" id="PTHR39087">
    <property type="entry name" value="UPF0104 MEMBRANE PROTEIN MJ1595"/>
    <property type="match status" value="1"/>
</dbReference>
<evidence type="ECO:0008006" key="9">
    <source>
        <dbReference type="Google" id="ProtNLM"/>
    </source>
</evidence>
<sequence>MTEQRNTSTNTSTAGWKLVVSWLVLILFIAGVEYWLGWKTVLEPWMHFSWTQGVIALALLVVSYALRAWRMYDYFPQQLGGQWLQTWRLMLIHNALNNVLPARTGELSFPVMMKRYFGVGYAHSVSALAWFRFLDLHAILAFAIFPLLVVTPLKRVAVPLMVLWLLLPIVVYLLRNRIEVAFAGKDGMFSQLAQQAMYGLPDTWGEFWRSWVMTWANWGVKLITLAWLLGQFLPSLSWNMLLTGVVGGELTSVLPIHAPGGFGTYEAGVMAALSPVMSMQAATVGAVNVHVFVLGSSLVGALVGWLIPLKAQNA</sequence>